<evidence type="ECO:0000256" key="4">
    <source>
        <dbReference type="PIRSR" id="PIRSR600407-2"/>
    </source>
</evidence>
<dbReference type="InterPro" id="IPR000407">
    <property type="entry name" value="GDA1_CD39_NTPase"/>
</dbReference>
<keyword evidence="8" id="KW-1185">Reference proteome</keyword>
<dbReference type="CDD" id="cd24003">
    <property type="entry name" value="ASKHA_NBD_GDA1_CD39_NTPase"/>
    <property type="match status" value="1"/>
</dbReference>
<dbReference type="PANTHER" id="PTHR11782">
    <property type="entry name" value="ADENOSINE/GUANOSINE DIPHOSPHATASE"/>
    <property type="match status" value="1"/>
</dbReference>
<keyword evidence="2 5" id="KW-0378">Hydrolase</keyword>
<protein>
    <recommendedName>
        <fullName evidence="9">Apyrase</fullName>
    </recommendedName>
</protein>
<comment type="similarity">
    <text evidence="1 5">Belongs to the GDA1/CD39 NTPase family.</text>
</comment>
<reference evidence="7" key="1">
    <citation type="journal article" date="2023" name="Mol. Biol. Evol.">
        <title>Third-Generation Sequencing Reveals the Adaptive Role of the Epigenome in Three Deep-Sea Polychaetes.</title>
        <authorList>
            <person name="Perez M."/>
            <person name="Aroh O."/>
            <person name="Sun Y."/>
            <person name="Lan Y."/>
            <person name="Juniper S.K."/>
            <person name="Young C.R."/>
            <person name="Angers B."/>
            <person name="Qian P.Y."/>
        </authorList>
    </citation>
    <scope>NUCLEOTIDE SEQUENCE</scope>
    <source>
        <strain evidence="7">P08H-3</strain>
    </source>
</reference>
<dbReference type="Gene3D" id="3.30.420.40">
    <property type="match status" value="1"/>
</dbReference>
<dbReference type="PANTHER" id="PTHR11782:SF83">
    <property type="entry name" value="GUANOSINE-DIPHOSPHATASE"/>
    <property type="match status" value="1"/>
</dbReference>
<organism evidence="7 8">
    <name type="scientific">Paralvinella palmiformis</name>
    <dbReference type="NCBI Taxonomy" id="53620"/>
    <lineage>
        <taxon>Eukaryota</taxon>
        <taxon>Metazoa</taxon>
        <taxon>Spiralia</taxon>
        <taxon>Lophotrochozoa</taxon>
        <taxon>Annelida</taxon>
        <taxon>Polychaeta</taxon>
        <taxon>Sedentaria</taxon>
        <taxon>Canalipalpata</taxon>
        <taxon>Terebellida</taxon>
        <taxon>Terebelliformia</taxon>
        <taxon>Alvinellidae</taxon>
        <taxon>Paralvinella</taxon>
    </lineage>
</organism>
<keyword evidence="6" id="KW-0732">Signal</keyword>
<evidence type="ECO:0000313" key="7">
    <source>
        <dbReference type="EMBL" id="KAK2162263.1"/>
    </source>
</evidence>
<feature type="chain" id="PRO_5042057599" description="Apyrase" evidence="6">
    <location>
        <begin position="27"/>
        <end position="429"/>
    </location>
</feature>
<dbReference type="GO" id="GO:0009134">
    <property type="term" value="P:nucleoside diphosphate catabolic process"/>
    <property type="evidence" value="ECO:0007669"/>
    <property type="project" value="TreeGrafter"/>
</dbReference>
<feature type="active site" description="Proton acceptor" evidence="3">
    <location>
        <position position="161"/>
    </location>
</feature>
<evidence type="ECO:0000256" key="3">
    <source>
        <dbReference type="PIRSR" id="PIRSR600407-1"/>
    </source>
</evidence>
<feature type="signal peptide" evidence="6">
    <location>
        <begin position="1"/>
        <end position="26"/>
    </location>
</feature>
<dbReference type="GO" id="GO:0017111">
    <property type="term" value="F:ribonucleoside triphosphate phosphatase activity"/>
    <property type="evidence" value="ECO:0007669"/>
    <property type="project" value="TreeGrafter"/>
</dbReference>
<keyword evidence="4" id="KW-0067">ATP-binding</keyword>
<dbReference type="Gene3D" id="3.30.420.150">
    <property type="entry name" value="Exopolyphosphatase. Domain 2"/>
    <property type="match status" value="1"/>
</dbReference>
<dbReference type="GO" id="GO:0005524">
    <property type="term" value="F:ATP binding"/>
    <property type="evidence" value="ECO:0007669"/>
    <property type="project" value="UniProtKB-KW"/>
</dbReference>
<dbReference type="AlphaFoldDB" id="A0AAD9NBA2"/>
<gene>
    <name evidence="7" type="ORF">LSH36_101g05001</name>
</gene>
<name>A0AAD9NBA2_9ANNE</name>
<evidence type="ECO:0008006" key="9">
    <source>
        <dbReference type="Google" id="ProtNLM"/>
    </source>
</evidence>
<dbReference type="GO" id="GO:0005886">
    <property type="term" value="C:plasma membrane"/>
    <property type="evidence" value="ECO:0007669"/>
    <property type="project" value="TreeGrafter"/>
</dbReference>
<evidence type="ECO:0000256" key="5">
    <source>
        <dbReference type="RuleBase" id="RU003833"/>
    </source>
</evidence>
<sequence length="429" mass="48635">MMQFSFWSRRSLVFWIVTCAWAVAKAQTEQQSYAIIVDAGSSGSRVRLFRWTSQRSGSHLPQFEEFFSEKKEPGISTFRNDKLSGIKPYLAELIEAAKRQIPEDKHQLSPIYLLATAGMRLLMEPKANTIMDQIRKLLSHNDYCPFYFNQLQARILSGEEEGVFAWIAANYLNRYFDNPVVGKSAGILELGGASTQIAFIPDGSILADKFPVRLAGRVYPLYVHSYLYYGQNFADLWVKEYLHRKNRELTELTNPCMLRGDRSVVTISNLKLTFHGSGDPVKCKTLVDQLVFKVEPYHCYPKPCAIGQVYQPTISKTKTFFALSAFTYPLKTLGVLDDTGVFTPAEAYEAAINYCQKDIQTIINETGREPDFLSVECLMEWPLGAIIYETERQSLIWCARSEMVTSASYKVLTPTGSFVISISIILIIL</sequence>
<dbReference type="Proteomes" id="UP001208570">
    <property type="component" value="Unassembled WGS sequence"/>
</dbReference>
<evidence type="ECO:0000256" key="1">
    <source>
        <dbReference type="ARBA" id="ARBA00009283"/>
    </source>
</evidence>
<comment type="caution">
    <text evidence="7">The sequence shown here is derived from an EMBL/GenBank/DDBJ whole genome shotgun (WGS) entry which is preliminary data.</text>
</comment>
<accession>A0AAD9NBA2</accession>
<evidence type="ECO:0000256" key="6">
    <source>
        <dbReference type="SAM" id="SignalP"/>
    </source>
</evidence>
<dbReference type="PROSITE" id="PS01238">
    <property type="entry name" value="GDA1_CD39_NTPASE"/>
    <property type="match status" value="1"/>
</dbReference>
<evidence type="ECO:0000313" key="8">
    <source>
        <dbReference type="Proteomes" id="UP001208570"/>
    </source>
</evidence>
<evidence type="ECO:0000256" key="2">
    <source>
        <dbReference type="ARBA" id="ARBA00022801"/>
    </source>
</evidence>
<feature type="binding site" evidence="4">
    <location>
        <begin position="192"/>
        <end position="196"/>
    </location>
    <ligand>
        <name>ATP</name>
        <dbReference type="ChEBI" id="CHEBI:30616"/>
    </ligand>
</feature>
<keyword evidence="4" id="KW-0547">Nucleotide-binding</keyword>
<proteinExistence type="inferred from homology"/>
<dbReference type="EMBL" id="JAODUP010000101">
    <property type="protein sequence ID" value="KAK2162263.1"/>
    <property type="molecule type" value="Genomic_DNA"/>
</dbReference>
<dbReference type="Pfam" id="PF01150">
    <property type="entry name" value="GDA1_CD39"/>
    <property type="match status" value="1"/>
</dbReference>
<dbReference type="GO" id="GO:0004382">
    <property type="term" value="F:GDP phosphatase activity"/>
    <property type="evidence" value="ECO:0007669"/>
    <property type="project" value="TreeGrafter"/>
</dbReference>
<dbReference type="GO" id="GO:0045134">
    <property type="term" value="F:UDP phosphatase activity"/>
    <property type="evidence" value="ECO:0007669"/>
    <property type="project" value="TreeGrafter"/>
</dbReference>